<evidence type="ECO:0000313" key="2">
    <source>
        <dbReference type="Proteomes" id="UP001367508"/>
    </source>
</evidence>
<sequence length="142" mass="16184">MALVRNRLKYKQAARCISIKAPSSSLPPQRSSEPFSTVYGHMVMCSCMGFRSLGMDSIELSLLCPKAETQREREREREMGRINGSDLILNEAHARFSGNLSPPRVELNWLQLYYMPRKVLFKELAAENNSTPLTSQIQSFEL</sequence>
<evidence type="ECO:0000313" key="1">
    <source>
        <dbReference type="EMBL" id="KAK7337392.1"/>
    </source>
</evidence>
<proteinExistence type="predicted"/>
<gene>
    <name evidence="1" type="ORF">VNO77_17963</name>
</gene>
<comment type="caution">
    <text evidence="1">The sequence shown here is derived from an EMBL/GenBank/DDBJ whole genome shotgun (WGS) entry which is preliminary data.</text>
</comment>
<protein>
    <submittedName>
        <fullName evidence="1">Uncharacterized protein</fullName>
    </submittedName>
</protein>
<keyword evidence="2" id="KW-1185">Reference proteome</keyword>
<reference evidence="1 2" key="1">
    <citation type="submission" date="2024-01" db="EMBL/GenBank/DDBJ databases">
        <title>The genomes of 5 underutilized Papilionoideae crops provide insights into root nodulation and disease resistanc.</title>
        <authorList>
            <person name="Jiang F."/>
        </authorList>
    </citation>
    <scope>NUCLEOTIDE SEQUENCE [LARGE SCALE GENOMIC DNA]</scope>
    <source>
        <strain evidence="1">LVBAO_FW01</strain>
        <tissue evidence="1">Leaves</tissue>
    </source>
</reference>
<dbReference type="EMBL" id="JAYMYQ010000004">
    <property type="protein sequence ID" value="KAK7337392.1"/>
    <property type="molecule type" value="Genomic_DNA"/>
</dbReference>
<dbReference type="Proteomes" id="UP001367508">
    <property type="component" value="Unassembled WGS sequence"/>
</dbReference>
<accession>A0AAN9LJY7</accession>
<dbReference type="AlphaFoldDB" id="A0AAN9LJY7"/>
<organism evidence="1 2">
    <name type="scientific">Canavalia gladiata</name>
    <name type="common">Sword bean</name>
    <name type="synonym">Dolichos gladiatus</name>
    <dbReference type="NCBI Taxonomy" id="3824"/>
    <lineage>
        <taxon>Eukaryota</taxon>
        <taxon>Viridiplantae</taxon>
        <taxon>Streptophyta</taxon>
        <taxon>Embryophyta</taxon>
        <taxon>Tracheophyta</taxon>
        <taxon>Spermatophyta</taxon>
        <taxon>Magnoliopsida</taxon>
        <taxon>eudicotyledons</taxon>
        <taxon>Gunneridae</taxon>
        <taxon>Pentapetalae</taxon>
        <taxon>rosids</taxon>
        <taxon>fabids</taxon>
        <taxon>Fabales</taxon>
        <taxon>Fabaceae</taxon>
        <taxon>Papilionoideae</taxon>
        <taxon>50 kb inversion clade</taxon>
        <taxon>NPAAA clade</taxon>
        <taxon>indigoferoid/millettioid clade</taxon>
        <taxon>Phaseoleae</taxon>
        <taxon>Canavalia</taxon>
    </lineage>
</organism>
<name>A0AAN9LJY7_CANGL</name>